<dbReference type="SUPFAM" id="SSF51445">
    <property type="entry name" value="(Trans)glycosidases"/>
    <property type="match status" value="1"/>
</dbReference>
<evidence type="ECO:0000259" key="9">
    <source>
        <dbReference type="Pfam" id="PF08532"/>
    </source>
</evidence>
<evidence type="ECO:0000256" key="1">
    <source>
        <dbReference type="ARBA" id="ARBA00001412"/>
    </source>
</evidence>
<feature type="domain" description="Beta-galactosidase trimerisation" evidence="9">
    <location>
        <begin position="405"/>
        <end position="632"/>
    </location>
</feature>
<sequence length="703" mass="77908">MMNLPAERVLFGAAYYHEYQPSPRLDTDLDLMVEAGFSVIRVGESVWTTWEPEEGRFDLDWLQPVLDGAHARGIQIILGTPTYAAPPWLARRYPEIAAESATGVRVPWGGRQEIDYSHPAFRFHAERVIRKIVARYADHPAVIGYQVDNEPGIMLFHNHGVFQRFVDELRATYGTVDALNEAWGLVYWSHKLSTWADLWTPDGNCQPQYDLAWRRFQAKLTTEFIAWQAGIVREYARDDQFVTTCIAYERPGIDDAELTKALDVTAGNPYYGMQDSLAVPNRSIAHQAWTTAGAWTLFLSADRMFASKQAPFLVTETNAGAIGGSASNFPAYDGQWRQAAWAFVCRGAEMIEYWHWHTNHFGTETYWIGILPHDQQPGRVYRELARLGEDFRRAGREVVGLRPDARVGLLYSARSKWGLAFQAAFPRPGADFVGSPADVDQRSYHRIFEAFYRGTFAAGVPARLIHDEQLGGPDGLTPDQLAAELPVLIVPGLLVADDALLDWLRDYAAAGGHLVIGPRTAYGDPEGRARTDVKPARLADAAGVRYQEFSNLSAPLPVLPQTDGFDPSAGAEATDWVDGLISDGAKVVLGYDHPHFGQFPAVVTTDFRQGRITTVGTLPNESLAADLVRWLAPDSAWPGLPVSVTVHSATNGAGRRVHVIHNWSWAPARVDLPESLVDLLAGDDAERADTLDLGPWDVRVLGE</sequence>
<name>A0ABP7APF8_9ACTN</name>
<dbReference type="Proteomes" id="UP001501490">
    <property type="component" value="Unassembled WGS sequence"/>
</dbReference>
<evidence type="ECO:0000256" key="2">
    <source>
        <dbReference type="ARBA" id="ARBA00005940"/>
    </source>
</evidence>
<dbReference type="InterPro" id="IPR003476">
    <property type="entry name" value="Glyco_hydro_42"/>
</dbReference>
<keyword evidence="6" id="KW-0862">Zinc</keyword>
<dbReference type="Gene3D" id="3.20.20.80">
    <property type="entry name" value="Glycosidases"/>
    <property type="match status" value="1"/>
</dbReference>
<dbReference type="InterPro" id="IPR029062">
    <property type="entry name" value="Class_I_gatase-like"/>
</dbReference>
<dbReference type="CDD" id="cd03143">
    <property type="entry name" value="A4_beta-galactosidase_middle_domain"/>
    <property type="match status" value="1"/>
</dbReference>
<dbReference type="InterPro" id="IPR017853">
    <property type="entry name" value="GH"/>
</dbReference>
<proteinExistence type="inferred from homology"/>
<keyword evidence="4" id="KW-0479">Metal-binding</keyword>
<evidence type="ECO:0000256" key="3">
    <source>
        <dbReference type="ARBA" id="ARBA00012756"/>
    </source>
</evidence>
<keyword evidence="7" id="KW-0326">Glycosidase</keyword>
<dbReference type="PANTHER" id="PTHR36447">
    <property type="entry name" value="BETA-GALACTOSIDASE GANA"/>
    <property type="match status" value="1"/>
</dbReference>
<comment type="catalytic activity">
    <reaction evidence="1">
        <text>Hydrolysis of terminal non-reducing beta-D-galactose residues in beta-D-galactosides.</text>
        <dbReference type="EC" id="3.2.1.23"/>
    </reaction>
</comment>
<dbReference type="EMBL" id="BAABAB010000044">
    <property type="protein sequence ID" value="GAA3637124.1"/>
    <property type="molecule type" value="Genomic_DNA"/>
</dbReference>
<keyword evidence="11" id="KW-1185">Reference proteome</keyword>
<dbReference type="Pfam" id="PF08532">
    <property type="entry name" value="Glyco_hydro_42M"/>
    <property type="match status" value="1"/>
</dbReference>
<protein>
    <recommendedName>
        <fullName evidence="3">beta-galactosidase</fullName>
        <ecNumber evidence="3">3.2.1.23</ecNumber>
    </recommendedName>
</protein>
<dbReference type="InterPro" id="IPR013529">
    <property type="entry name" value="Glyco_hydro_42_N"/>
</dbReference>
<gene>
    <name evidence="10" type="ORF">GCM10022236_44540</name>
</gene>
<comment type="caution">
    <text evidence="10">The sequence shown here is derived from an EMBL/GenBank/DDBJ whole genome shotgun (WGS) entry which is preliminary data.</text>
</comment>
<evidence type="ECO:0000256" key="5">
    <source>
        <dbReference type="ARBA" id="ARBA00022801"/>
    </source>
</evidence>
<dbReference type="InterPro" id="IPR013738">
    <property type="entry name" value="Beta_galactosidase_Trimer"/>
</dbReference>
<reference evidence="11" key="1">
    <citation type="journal article" date="2019" name="Int. J. Syst. Evol. Microbiol.">
        <title>The Global Catalogue of Microorganisms (GCM) 10K type strain sequencing project: providing services to taxonomists for standard genome sequencing and annotation.</title>
        <authorList>
            <consortium name="The Broad Institute Genomics Platform"/>
            <consortium name="The Broad Institute Genome Sequencing Center for Infectious Disease"/>
            <person name="Wu L."/>
            <person name="Ma J."/>
        </authorList>
    </citation>
    <scope>NUCLEOTIDE SEQUENCE [LARGE SCALE GENOMIC DNA]</scope>
    <source>
        <strain evidence="11">JCM 16929</strain>
    </source>
</reference>
<feature type="domain" description="Glycoside hydrolase family 42 N-terminal" evidence="8">
    <location>
        <begin position="15"/>
        <end position="392"/>
    </location>
</feature>
<comment type="similarity">
    <text evidence="2">Belongs to the glycosyl hydrolase 42 family.</text>
</comment>
<dbReference type="Gene3D" id="2.60.40.1180">
    <property type="entry name" value="Golgi alpha-mannosidase II"/>
    <property type="match status" value="1"/>
</dbReference>
<dbReference type="EC" id="3.2.1.23" evidence="3"/>
<evidence type="ECO:0000256" key="4">
    <source>
        <dbReference type="ARBA" id="ARBA00022723"/>
    </source>
</evidence>
<evidence type="ECO:0000313" key="11">
    <source>
        <dbReference type="Proteomes" id="UP001501490"/>
    </source>
</evidence>
<accession>A0ABP7APF8</accession>
<dbReference type="SUPFAM" id="SSF52317">
    <property type="entry name" value="Class I glutamine amidotransferase-like"/>
    <property type="match status" value="1"/>
</dbReference>
<organism evidence="10 11">
    <name type="scientific">Microlunatus ginsengisoli</name>
    <dbReference type="NCBI Taxonomy" id="363863"/>
    <lineage>
        <taxon>Bacteria</taxon>
        <taxon>Bacillati</taxon>
        <taxon>Actinomycetota</taxon>
        <taxon>Actinomycetes</taxon>
        <taxon>Propionibacteriales</taxon>
        <taxon>Propionibacteriaceae</taxon>
        <taxon>Microlunatus</taxon>
    </lineage>
</organism>
<keyword evidence="5" id="KW-0378">Hydrolase</keyword>
<evidence type="ECO:0000256" key="7">
    <source>
        <dbReference type="ARBA" id="ARBA00023295"/>
    </source>
</evidence>
<dbReference type="PANTHER" id="PTHR36447:SF2">
    <property type="entry name" value="BETA-GALACTOSIDASE YESZ"/>
    <property type="match status" value="1"/>
</dbReference>
<dbReference type="Pfam" id="PF02449">
    <property type="entry name" value="Glyco_hydro_42"/>
    <property type="match status" value="1"/>
</dbReference>
<evidence type="ECO:0000259" key="8">
    <source>
        <dbReference type="Pfam" id="PF02449"/>
    </source>
</evidence>
<evidence type="ECO:0000313" key="10">
    <source>
        <dbReference type="EMBL" id="GAA3637124.1"/>
    </source>
</evidence>
<dbReference type="Gene3D" id="3.40.50.880">
    <property type="match status" value="1"/>
</dbReference>
<dbReference type="InterPro" id="IPR013780">
    <property type="entry name" value="Glyco_hydro_b"/>
</dbReference>
<evidence type="ECO:0000256" key="6">
    <source>
        <dbReference type="ARBA" id="ARBA00022833"/>
    </source>
</evidence>